<dbReference type="SMART" id="SM00066">
    <property type="entry name" value="GAL4"/>
    <property type="match status" value="1"/>
</dbReference>
<proteinExistence type="predicted"/>
<dbReference type="GO" id="GO:0000981">
    <property type="term" value="F:DNA-binding transcription factor activity, RNA polymerase II-specific"/>
    <property type="evidence" value="ECO:0007669"/>
    <property type="project" value="InterPro"/>
</dbReference>
<dbReference type="InterPro" id="IPR007219">
    <property type="entry name" value="XnlR_reg_dom"/>
</dbReference>
<dbReference type="CDD" id="cd00067">
    <property type="entry name" value="GAL4"/>
    <property type="match status" value="1"/>
</dbReference>
<evidence type="ECO:0000256" key="1">
    <source>
        <dbReference type="ARBA" id="ARBA00022723"/>
    </source>
</evidence>
<protein>
    <recommendedName>
        <fullName evidence="6">Zn(2)-C6 fungal-type domain-containing protein</fullName>
    </recommendedName>
</protein>
<dbReference type="Proteomes" id="UP000233524">
    <property type="component" value="Unassembled WGS sequence"/>
</dbReference>
<dbReference type="InParanoid" id="A0A2N3NJB7"/>
<dbReference type="GO" id="GO:0006351">
    <property type="term" value="P:DNA-templated transcription"/>
    <property type="evidence" value="ECO:0007669"/>
    <property type="project" value="InterPro"/>
</dbReference>
<dbReference type="SUPFAM" id="SSF57701">
    <property type="entry name" value="Zn2/Cys6 DNA-binding domain"/>
    <property type="match status" value="1"/>
</dbReference>
<dbReference type="GO" id="GO:0008270">
    <property type="term" value="F:zinc ion binding"/>
    <property type="evidence" value="ECO:0007669"/>
    <property type="project" value="InterPro"/>
</dbReference>
<feature type="domain" description="Zn(2)-C6 fungal-type" evidence="6">
    <location>
        <begin position="22"/>
        <end position="53"/>
    </location>
</feature>
<dbReference type="Pfam" id="PF04082">
    <property type="entry name" value="Fungal_trans"/>
    <property type="match status" value="1"/>
</dbReference>
<dbReference type="OrthoDB" id="3266505at2759"/>
<keyword evidence="4" id="KW-0539">Nucleus</keyword>
<gene>
    <name evidence="7" type="ORF">jhhlp_000715</name>
</gene>
<dbReference type="GO" id="GO:0000435">
    <property type="term" value="P:positive regulation of transcription from RNA polymerase II promoter by galactose"/>
    <property type="evidence" value="ECO:0007669"/>
    <property type="project" value="TreeGrafter"/>
</dbReference>
<keyword evidence="3" id="KW-0804">Transcription</keyword>
<feature type="region of interest" description="Disordered" evidence="5">
    <location>
        <begin position="454"/>
        <end position="474"/>
    </location>
</feature>
<dbReference type="PANTHER" id="PTHR47424">
    <property type="entry name" value="REGULATORY PROTEIN GAL4"/>
    <property type="match status" value="1"/>
</dbReference>
<keyword evidence="1" id="KW-0479">Metal-binding</keyword>
<sequence>MPDSIESPIREPRPKRQKIDVACDTCRTRKVKCDGVRPACGNCSKRSDLSCHYSGAAPDRASSKPSNSVAGTHPPAQRHDTPHIPSVSRPAPPPPPPLVKSVPSPILRRPDTQPRPGPSPGSVAGESGPASVPSSAAQPSPSVIDSMTIVLEDGESTQQYFGSSSAGSFTRQIKAAIDARLGVSPQPAPKSNFLSQALNPEPSDVRGPDGSLDYVLPPRRQADHLTSVYWFYVDPLYPFLDRQKWDRAYEGLFTGGPIDVNERVFVTTLNVIFALATQLVESLHPEQRDDSSNVYFRRAQDLLRLNLWDPGSFEVVQCLLLMSQYLQSTNNPHQTWMVVGSAIRTAQSLGLHLPETTADMTNLEQREMLRRIWYGCVLMDRMVSVTHGRPAMVSDRLASDVPLPLYSSGVIHQGPDGPIPNDFSKIAFFTKSVELYEIINSITLAFYSGHTPRSRSASRKSSKHDLSQGPSHIGLDAMEEDLGTVMKLDESLTRWEHSLPDHIRIKTSAQSENEIFMRQAVILRIRFLQARLLLLRPTLSRFCLQPAPSNSSRGCDNLRNRVIQECASFCVATAQRTISLMTKYQTNDGTVGLLPAWWYRVYYIYSAATILIATKLRPDFFAPTDIKRSWDEAMTFLQAHEKFGQSARRCIAALTILSSKIMQEANEAPKVNGQEGVHPVEPGQAAQQQMFEEYGEYPDLNLAGLSFDAGDLSFLNVHVWELLNHQP</sequence>
<evidence type="ECO:0000313" key="8">
    <source>
        <dbReference type="Proteomes" id="UP000233524"/>
    </source>
</evidence>
<dbReference type="GO" id="GO:0005634">
    <property type="term" value="C:nucleus"/>
    <property type="evidence" value="ECO:0007669"/>
    <property type="project" value="TreeGrafter"/>
</dbReference>
<dbReference type="GO" id="GO:0000978">
    <property type="term" value="F:RNA polymerase II cis-regulatory region sequence-specific DNA binding"/>
    <property type="evidence" value="ECO:0007669"/>
    <property type="project" value="TreeGrafter"/>
</dbReference>
<dbReference type="Pfam" id="PF00172">
    <property type="entry name" value="Zn_clus"/>
    <property type="match status" value="1"/>
</dbReference>
<dbReference type="EMBL" id="NLAX01000003">
    <property type="protein sequence ID" value="PKS12508.1"/>
    <property type="molecule type" value="Genomic_DNA"/>
</dbReference>
<dbReference type="InterPro" id="IPR001138">
    <property type="entry name" value="Zn2Cys6_DnaBD"/>
</dbReference>
<evidence type="ECO:0000256" key="2">
    <source>
        <dbReference type="ARBA" id="ARBA00023015"/>
    </source>
</evidence>
<dbReference type="PROSITE" id="PS50048">
    <property type="entry name" value="ZN2_CY6_FUNGAL_2"/>
    <property type="match status" value="1"/>
</dbReference>
<dbReference type="VEuPathDB" id="FungiDB:jhhlp_000715"/>
<dbReference type="InterPro" id="IPR051127">
    <property type="entry name" value="Fungal_SecMet_Regulators"/>
</dbReference>
<evidence type="ECO:0000256" key="5">
    <source>
        <dbReference type="SAM" id="MobiDB-lite"/>
    </source>
</evidence>
<dbReference type="AlphaFoldDB" id="A0A2N3NJB7"/>
<dbReference type="PANTHER" id="PTHR47424:SF4">
    <property type="entry name" value="ZN(II)2CYS6 TRANSCRIPTION FACTOR (EUROFUNG)"/>
    <property type="match status" value="1"/>
</dbReference>
<dbReference type="Gene3D" id="4.10.240.10">
    <property type="entry name" value="Zn(2)-C6 fungal-type DNA-binding domain"/>
    <property type="match status" value="1"/>
</dbReference>
<evidence type="ECO:0000313" key="7">
    <source>
        <dbReference type="EMBL" id="PKS12508.1"/>
    </source>
</evidence>
<feature type="region of interest" description="Disordered" evidence="5">
    <location>
        <begin position="188"/>
        <end position="210"/>
    </location>
</feature>
<evidence type="ECO:0000256" key="3">
    <source>
        <dbReference type="ARBA" id="ARBA00023163"/>
    </source>
</evidence>
<name>A0A2N3NJB7_9PEZI</name>
<dbReference type="CDD" id="cd12148">
    <property type="entry name" value="fungal_TF_MHR"/>
    <property type="match status" value="1"/>
</dbReference>
<evidence type="ECO:0000256" key="4">
    <source>
        <dbReference type="ARBA" id="ARBA00023242"/>
    </source>
</evidence>
<feature type="region of interest" description="Disordered" evidence="5">
    <location>
        <begin position="35"/>
        <end position="141"/>
    </location>
</feature>
<comment type="caution">
    <text evidence="7">The sequence shown here is derived from an EMBL/GenBank/DDBJ whole genome shotgun (WGS) entry which is preliminary data.</text>
</comment>
<dbReference type="InterPro" id="IPR036864">
    <property type="entry name" value="Zn2-C6_fun-type_DNA-bd_sf"/>
</dbReference>
<keyword evidence="8" id="KW-1185">Reference proteome</keyword>
<dbReference type="SMART" id="SM00906">
    <property type="entry name" value="Fungal_trans"/>
    <property type="match status" value="1"/>
</dbReference>
<evidence type="ECO:0000259" key="6">
    <source>
        <dbReference type="PROSITE" id="PS50048"/>
    </source>
</evidence>
<keyword evidence="2" id="KW-0805">Transcription regulation</keyword>
<organism evidence="7 8">
    <name type="scientific">Lomentospora prolificans</name>
    <dbReference type="NCBI Taxonomy" id="41688"/>
    <lineage>
        <taxon>Eukaryota</taxon>
        <taxon>Fungi</taxon>
        <taxon>Dikarya</taxon>
        <taxon>Ascomycota</taxon>
        <taxon>Pezizomycotina</taxon>
        <taxon>Sordariomycetes</taxon>
        <taxon>Hypocreomycetidae</taxon>
        <taxon>Microascales</taxon>
        <taxon>Microascaceae</taxon>
        <taxon>Lomentospora</taxon>
    </lineage>
</organism>
<accession>A0A2N3NJB7</accession>
<dbReference type="PROSITE" id="PS00463">
    <property type="entry name" value="ZN2_CY6_FUNGAL_1"/>
    <property type="match status" value="1"/>
</dbReference>
<reference evidence="7 8" key="1">
    <citation type="journal article" date="2017" name="G3 (Bethesda)">
        <title>First Draft Genome Sequence of the Pathogenic Fungus Lomentospora prolificans (Formerly Scedosporium prolificans).</title>
        <authorList>
            <person name="Luo R."/>
            <person name="Zimin A."/>
            <person name="Workman R."/>
            <person name="Fan Y."/>
            <person name="Pertea G."/>
            <person name="Grossman N."/>
            <person name="Wear M.P."/>
            <person name="Jia B."/>
            <person name="Miller H."/>
            <person name="Casadevall A."/>
            <person name="Timp W."/>
            <person name="Zhang S.X."/>
            <person name="Salzberg S.L."/>
        </authorList>
    </citation>
    <scope>NUCLEOTIDE SEQUENCE [LARGE SCALE GENOMIC DNA]</scope>
    <source>
        <strain evidence="7 8">JHH-5317</strain>
    </source>
</reference>
<feature type="compositionally biased region" description="Low complexity" evidence="5">
    <location>
        <begin position="124"/>
        <end position="141"/>
    </location>
</feature>
<dbReference type="STRING" id="41688.A0A2N3NJB7"/>